<organism evidence="2 3">
    <name type="scientific">Oikopleura dioica</name>
    <name type="common">Tunicate</name>
    <dbReference type="NCBI Taxonomy" id="34765"/>
    <lineage>
        <taxon>Eukaryota</taxon>
        <taxon>Metazoa</taxon>
        <taxon>Chordata</taxon>
        <taxon>Tunicata</taxon>
        <taxon>Appendicularia</taxon>
        <taxon>Copelata</taxon>
        <taxon>Oikopleuridae</taxon>
        <taxon>Oikopleura</taxon>
    </lineage>
</organism>
<feature type="region of interest" description="Disordered" evidence="1">
    <location>
        <begin position="27"/>
        <end position="58"/>
    </location>
</feature>
<evidence type="ECO:0000256" key="1">
    <source>
        <dbReference type="SAM" id="MobiDB-lite"/>
    </source>
</evidence>
<dbReference type="EMBL" id="OU015567">
    <property type="protein sequence ID" value="CAG5113476.1"/>
    <property type="molecule type" value="Genomic_DNA"/>
</dbReference>
<accession>A0ABN7TA88</accession>
<name>A0ABN7TA88_OIKDI</name>
<evidence type="ECO:0000313" key="3">
    <source>
        <dbReference type="Proteomes" id="UP001158576"/>
    </source>
</evidence>
<protein>
    <submittedName>
        <fullName evidence="2">Oidioi.mRNA.OKI2018_I69.chr2.g7583.t1.cds</fullName>
    </submittedName>
</protein>
<gene>
    <name evidence="2" type="ORF">OKIOD_LOCUS16348</name>
</gene>
<dbReference type="Proteomes" id="UP001158576">
    <property type="component" value="Chromosome 2"/>
</dbReference>
<reference evidence="2 3" key="1">
    <citation type="submission" date="2021-04" db="EMBL/GenBank/DDBJ databases">
        <authorList>
            <person name="Bliznina A."/>
        </authorList>
    </citation>
    <scope>NUCLEOTIDE SEQUENCE [LARGE SCALE GENOMIC DNA]</scope>
</reference>
<proteinExistence type="predicted"/>
<keyword evidence="3" id="KW-1185">Reference proteome</keyword>
<evidence type="ECO:0000313" key="2">
    <source>
        <dbReference type="EMBL" id="CAG5113476.1"/>
    </source>
</evidence>
<sequence length="97" mass="11606">MKLFSFTQLALAVLGYNDIRARMMQRYNPDPYGDSEPLSRRARSNTRRNQVSRRQQEQELLDSMQELRLQPELTPREQEIADLLEFQEFMRDLDLSL</sequence>